<name>A0A289ZU81_9CAUD</name>
<dbReference type="Proteomes" id="UP000223363">
    <property type="component" value="Segment"/>
</dbReference>
<reference evidence="2" key="1">
    <citation type="submission" date="2017-06" db="EMBL/GenBank/DDBJ databases">
        <authorList>
            <person name="Zhao X."/>
        </authorList>
    </citation>
    <scope>NUCLEOTIDE SEQUENCE [LARGE SCALE GENOMIC DNA]</scope>
</reference>
<gene>
    <name evidence="1" type="ORF">2050HW_00349</name>
</gene>
<dbReference type="EMBL" id="MF285618">
    <property type="protein sequence ID" value="ATA65684.1"/>
    <property type="molecule type" value="Genomic_DNA"/>
</dbReference>
<keyword evidence="2" id="KW-1185">Reference proteome</keyword>
<proteinExistence type="predicted"/>
<organism evidence="1 2">
    <name type="scientific">Serratia phage vB_SmaM_ 2050HW</name>
    <dbReference type="NCBI Taxonomy" id="2024252"/>
    <lineage>
        <taxon>Viruses</taxon>
        <taxon>Duplodnaviria</taxon>
        <taxon>Heunggongvirae</taxon>
        <taxon>Uroviricota</taxon>
        <taxon>Caudoviricetes</taxon>
        <taxon>Chimalliviridae</taxon>
        <taxon>Moabitevirus</taxon>
        <taxon>Moabitevirus mv2050HW</taxon>
    </lineage>
</organism>
<accession>A0A289ZU81</accession>
<sequence length="84" mass="9369">MKVLESKEGHGVFLIQTYKCVFDAIKWFADQLGSEDLDESILEKSLTGIAIETGVSLFPAILEVMETDKVMSYRVINLDGLKLS</sequence>
<evidence type="ECO:0000313" key="2">
    <source>
        <dbReference type="Proteomes" id="UP000223363"/>
    </source>
</evidence>
<protein>
    <submittedName>
        <fullName evidence="1">Uncharacterized protein</fullName>
    </submittedName>
</protein>
<evidence type="ECO:0000313" key="1">
    <source>
        <dbReference type="EMBL" id="ATA65684.1"/>
    </source>
</evidence>